<accession>A3VBM9</accession>
<evidence type="ECO:0000313" key="1">
    <source>
        <dbReference type="EMBL" id="EAQ14362.1"/>
    </source>
</evidence>
<reference evidence="1 2" key="1">
    <citation type="journal article" date="2010" name="J. Bacteriol.">
        <title>Genome sequences of Pelagibaca bermudensis HTCC2601T and Maritimibacter alkaliphilus HTCC2654T, the type strains of two marine Roseobacter genera.</title>
        <authorList>
            <person name="Thrash J.C."/>
            <person name="Cho J.C."/>
            <person name="Ferriera S."/>
            <person name="Johnson J."/>
            <person name="Vergin K.L."/>
            <person name="Giovannoni S.J."/>
        </authorList>
    </citation>
    <scope>NUCLEOTIDE SEQUENCE [LARGE SCALE GENOMIC DNA]</scope>
    <source>
        <strain evidence="1 2">HTCC2654</strain>
    </source>
</reference>
<dbReference type="HOGENOM" id="CLU_127593_0_0_5"/>
<dbReference type="OrthoDB" id="7869496at2"/>
<dbReference type="EMBL" id="AAMT01000002">
    <property type="protein sequence ID" value="EAQ14362.1"/>
    <property type="molecule type" value="Genomic_DNA"/>
</dbReference>
<organism evidence="1 2">
    <name type="scientific">Maritimibacter alkaliphilus HTCC2654</name>
    <dbReference type="NCBI Taxonomy" id="314271"/>
    <lineage>
        <taxon>Bacteria</taxon>
        <taxon>Pseudomonadati</taxon>
        <taxon>Pseudomonadota</taxon>
        <taxon>Alphaproteobacteria</taxon>
        <taxon>Rhodobacterales</taxon>
        <taxon>Roseobacteraceae</taxon>
        <taxon>Maritimibacter</taxon>
    </lineage>
</organism>
<name>A3VBM9_9RHOB</name>
<dbReference type="RefSeq" id="WP_008333737.1">
    <property type="nucleotide sequence ID" value="NZ_CH902578.1"/>
</dbReference>
<protein>
    <submittedName>
        <fullName evidence="1">Uncharacterized protein</fullName>
    </submittedName>
</protein>
<dbReference type="AlphaFoldDB" id="A3VBM9"/>
<keyword evidence="2" id="KW-1185">Reference proteome</keyword>
<dbReference type="eggNOG" id="ENOG50332M5">
    <property type="taxonomic scope" value="Bacteria"/>
</dbReference>
<dbReference type="Proteomes" id="UP000002931">
    <property type="component" value="Unassembled WGS sequence"/>
</dbReference>
<gene>
    <name evidence="1" type="ORF">RB2654_16871</name>
</gene>
<evidence type="ECO:0000313" key="2">
    <source>
        <dbReference type="Proteomes" id="UP000002931"/>
    </source>
</evidence>
<sequence>MTLEPVTLSMPPEMIRGLERIAEARDLTPGQIVRGLVEKELKRNIGAKTPNRADEPLVARLQRLLAAEMASAHGWADLAGRLSLKGYEVRPAGGGLTIHDRVTGARLCKSSELGFAYARLVRKFRCPMPGHPHRMQQILNDIAAGVSPDGDDDLILIEDD</sequence>
<dbReference type="STRING" id="314271.RB2654_16871"/>
<comment type="caution">
    <text evidence="1">The sequence shown here is derived from an EMBL/GenBank/DDBJ whole genome shotgun (WGS) entry which is preliminary data.</text>
</comment>
<proteinExistence type="predicted"/>